<comment type="caution">
    <text evidence="3">The sequence shown here is derived from an EMBL/GenBank/DDBJ whole genome shotgun (WGS) entry which is preliminary data.</text>
</comment>
<dbReference type="GO" id="GO:0005524">
    <property type="term" value="F:ATP binding"/>
    <property type="evidence" value="ECO:0007669"/>
    <property type="project" value="InterPro"/>
</dbReference>
<keyword evidence="1" id="KW-0472">Membrane</keyword>
<dbReference type="GO" id="GO:0004672">
    <property type="term" value="F:protein kinase activity"/>
    <property type="evidence" value="ECO:0007669"/>
    <property type="project" value="InterPro"/>
</dbReference>
<feature type="domain" description="Protein kinase" evidence="2">
    <location>
        <begin position="1"/>
        <end position="56"/>
    </location>
</feature>
<reference evidence="3" key="1">
    <citation type="submission" date="2021-02" db="EMBL/GenBank/DDBJ databases">
        <authorList>
            <person name="Nowell W R."/>
        </authorList>
    </citation>
    <scope>NUCLEOTIDE SEQUENCE</scope>
</reference>
<dbReference type="Gene3D" id="1.10.510.10">
    <property type="entry name" value="Transferase(Phosphotransferase) domain 1"/>
    <property type="match status" value="1"/>
</dbReference>
<dbReference type="AlphaFoldDB" id="A0A820SSM8"/>
<gene>
    <name evidence="3" type="ORF">OKA104_LOCUS54449</name>
</gene>
<feature type="transmembrane region" description="Helical" evidence="1">
    <location>
        <begin position="6"/>
        <end position="22"/>
    </location>
</feature>
<organism evidence="3 4">
    <name type="scientific">Adineta steineri</name>
    <dbReference type="NCBI Taxonomy" id="433720"/>
    <lineage>
        <taxon>Eukaryota</taxon>
        <taxon>Metazoa</taxon>
        <taxon>Spiralia</taxon>
        <taxon>Gnathifera</taxon>
        <taxon>Rotifera</taxon>
        <taxon>Eurotatoria</taxon>
        <taxon>Bdelloidea</taxon>
        <taxon>Adinetida</taxon>
        <taxon>Adinetidae</taxon>
        <taxon>Adineta</taxon>
    </lineage>
</organism>
<dbReference type="PANTHER" id="PTHR24347">
    <property type="entry name" value="SERINE/THREONINE-PROTEIN KINASE"/>
    <property type="match status" value="1"/>
</dbReference>
<accession>A0A820SSM8</accession>
<keyword evidence="1" id="KW-1133">Transmembrane helix</keyword>
<evidence type="ECO:0000256" key="1">
    <source>
        <dbReference type="SAM" id="Phobius"/>
    </source>
</evidence>
<dbReference type="Proteomes" id="UP000663881">
    <property type="component" value="Unassembled WGS sequence"/>
</dbReference>
<dbReference type="InterPro" id="IPR000719">
    <property type="entry name" value="Prot_kinase_dom"/>
</dbReference>
<proteinExistence type="predicted"/>
<evidence type="ECO:0000313" key="3">
    <source>
        <dbReference type="EMBL" id="CAF4456520.1"/>
    </source>
</evidence>
<dbReference type="InterPro" id="IPR011009">
    <property type="entry name" value="Kinase-like_dom_sf"/>
</dbReference>
<dbReference type="SUPFAM" id="SSF56112">
    <property type="entry name" value="Protein kinase-like (PK-like)"/>
    <property type="match status" value="1"/>
</dbReference>
<name>A0A820SSM8_9BILA</name>
<dbReference type="EMBL" id="CAJOAY010036313">
    <property type="protein sequence ID" value="CAF4456520.1"/>
    <property type="molecule type" value="Genomic_DNA"/>
</dbReference>
<sequence length="56" mass="6493">MEVDCWATGIILYILLCGYPPFKSADRNQEVLFQLIQRGKFVYDTEYWSSISANAK</sequence>
<protein>
    <recommendedName>
        <fullName evidence="2">Protein kinase domain-containing protein</fullName>
    </recommendedName>
</protein>
<dbReference type="PROSITE" id="PS50011">
    <property type="entry name" value="PROTEIN_KINASE_DOM"/>
    <property type="match status" value="1"/>
</dbReference>
<evidence type="ECO:0000313" key="4">
    <source>
        <dbReference type="Proteomes" id="UP000663881"/>
    </source>
</evidence>
<evidence type="ECO:0000259" key="2">
    <source>
        <dbReference type="PROSITE" id="PS50011"/>
    </source>
</evidence>
<keyword evidence="1" id="KW-0812">Transmembrane</keyword>
<feature type="non-terminal residue" evidence="3">
    <location>
        <position position="1"/>
    </location>
</feature>